<dbReference type="InterPro" id="IPR003599">
    <property type="entry name" value="Ig_sub"/>
</dbReference>
<dbReference type="GO" id="GO:0005178">
    <property type="term" value="F:integrin binding"/>
    <property type="evidence" value="ECO:0007669"/>
    <property type="project" value="InterPro"/>
</dbReference>
<dbReference type="InterPro" id="IPR003598">
    <property type="entry name" value="Ig_sub2"/>
</dbReference>
<feature type="domain" description="Ig-like" evidence="3">
    <location>
        <begin position="553"/>
        <end position="641"/>
    </location>
</feature>
<protein>
    <recommendedName>
        <fullName evidence="3">Ig-like domain-containing protein</fullName>
    </recommendedName>
</protein>
<dbReference type="AlphaFoldDB" id="A0A8T0AHF5"/>
<dbReference type="PANTHER" id="PTHR13771">
    <property type="entry name" value="INTERCELLULAR ADHESION MOLECULE"/>
    <property type="match status" value="1"/>
</dbReference>
<feature type="domain" description="Ig-like" evidence="3">
    <location>
        <begin position="375"/>
        <end position="461"/>
    </location>
</feature>
<dbReference type="SUPFAM" id="SSF48726">
    <property type="entry name" value="Immunoglobulin"/>
    <property type="match status" value="8"/>
</dbReference>
<evidence type="ECO:0000256" key="1">
    <source>
        <dbReference type="SAM" id="Phobius"/>
    </source>
</evidence>
<gene>
    <name evidence="4" type="ORF">HF521_011291</name>
</gene>
<dbReference type="SMART" id="SM00408">
    <property type="entry name" value="IGc2"/>
    <property type="match status" value="7"/>
</dbReference>
<accession>A0A8T0AHF5</accession>
<keyword evidence="1" id="KW-0472">Membrane</keyword>
<keyword evidence="2" id="KW-0732">Signal</keyword>
<keyword evidence="5" id="KW-1185">Reference proteome</keyword>
<feature type="domain" description="Ig-like" evidence="3">
    <location>
        <begin position="225"/>
        <end position="261"/>
    </location>
</feature>
<feature type="domain" description="Ig-like" evidence="3">
    <location>
        <begin position="929"/>
        <end position="998"/>
    </location>
</feature>
<evidence type="ECO:0000313" key="5">
    <source>
        <dbReference type="Proteomes" id="UP000606274"/>
    </source>
</evidence>
<feature type="domain" description="Ig-like" evidence="3">
    <location>
        <begin position="656"/>
        <end position="733"/>
    </location>
</feature>
<feature type="signal peptide" evidence="2">
    <location>
        <begin position="1"/>
        <end position="26"/>
    </location>
</feature>
<keyword evidence="1" id="KW-0812">Transmembrane</keyword>
<reference evidence="4" key="1">
    <citation type="submission" date="2020-08" db="EMBL/GenBank/DDBJ databases">
        <title>Chromosome-level assembly of Southern catfish (Silurus meridionalis) provides insights into visual adaptation to the nocturnal and benthic lifestyles.</title>
        <authorList>
            <person name="Zhang Y."/>
            <person name="Wang D."/>
            <person name="Peng Z."/>
        </authorList>
    </citation>
    <scope>NUCLEOTIDE SEQUENCE</scope>
    <source>
        <strain evidence="4">SWU-2019-XX</strain>
        <tissue evidence="4">Muscle</tissue>
    </source>
</reference>
<dbReference type="Pfam" id="PF13927">
    <property type="entry name" value="Ig_3"/>
    <property type="match status" value="2"/>
</dbReference>
<evidence type="ECO:0000313" key="4">
    <source>
        <dbReference type="EMBL" id="KAF7690994.1"/>
    </source>
</evidence>
<dbReference type="EMBL" id="JABFDY010000022">
    <property type="protein sequence ID" value="KAF7690994.1"/>
    <property type="molecule type" value="Genomic_DNA"/>
</dbReference>
<dbReference type="InterPro" id="IPR036179">
    <property type="entry name" value="Ig-like_dom_sf"/>
</dbReference>
<feature type="transmembrane region" description="Helical" evidence="1">
    <location>
        <begin position="1015"/>
        <end position="1036"/>
    </location>
</feature>
<organism evidence="4 5">
    <name type="scientific">Silurus meridionalis</name>
    <name type="common">Southern catfish</name>
    <name type="synonym">Silurus soldatovi meridionalis</name>
    <dbReference type="NCBI Taxonomy" id="175797"/>
    <lineage>
        <taxon>Eukaryota</taxon>
        <taxon>Metazoa</taxon>
        <taxon>Chordata</taxon>
        <taxon>Craniata</taxon>
        <taxon>Vertebrata</taxon>
        <taxon>Euteleostomi</taxon>
        <taxon>Actinopterygii</taxon>
        <taxon>Neopterygii</taxon>
        <taxon>Teleostei</taxon>
        <taxon>Ostariophysi</taxon>
        <taxon>Siluriformes</taxon>
        <taxon>Siluridae</taxon>
        <taxon>Silurus</taxon>
    </lineage>
</organism>
<sequence>MLDHKSRKDLLWIVLTLSCFFRQLPGDCVNNPLQLDPPSIVVRFGDPASVNCNTNVTHHGMGWESSLDGVDMMDDLQSITWNVENISHWDLKPICYITVDVQCQKELIITIYKPPDQVSISFGEHTGPMIEGNQYELQCEVQNVAPVRLLNVNWYKGQQLVKTDSFTNETKTPVNEIRTLQVSPQRGDDGVQYRCEAVLELGPEGPQPPPINKSDPLTITVHFGPEFSNCKDDEQLMEGESLVGYCTATGNPLPVYYWEKDKNIVDRNTPLNRTSNGKYNIIINGTIVRSVNVVVKYGPEISCEPIYTVEEDHDFRPNCTVVGFPKPELTWYKDNMDILQIPHKMSKEDSGQYFLQASNGNATVNHTLEVEVLYPPTDIVELESAQVSRGEDVYLKCSSKGNPPISYIWTYHQTSNVQVVHQDGVSLLHIKHVRVENIGTYKCTAYNYLREKSHTVRVDIQGAKAKCPIWISPQESVFPYTSANVTFTCHSSVPNASLSWEYLNQTYHGSTLDINPTSVVNLPAWNVKASCYGHFVRFDNCTKNISVRMYKLPDKMSISPVNHTGPMIEGHNFTLRCDILNVAPIQSLIVNWYEGKVLVESKRFPTTRNPDNKTLTLNISPRRNSASYTCEAKLDFGSNLTKFDKVYYNAEVYAIPVITTKFPARVPLFRGYPEKLVCEASGFPEPTITWSFNNKTNYGNQTVIDSPGEYTCTASNSVGTVKKKVIVDMKEVSCDLVLMPAELLVEYGDSASANCLTATPSVHTGMGWEASQGAVDMIEDVQLVTWKLDSLVHWDIQPICFLKTSAWQCQTKLPVTVYKLPDRVSVSTAGHRGPMIEGKPYELQCDVYNIAPVHLLTVNWYKGQHLVAKTWFSDSTKTPVNQSTRFQLSLSRADDGIRYRCEAELKLGWVKTSSKMASQVLGLTVHYSPQVTSVVEIFNETSEDGMLNCTVEANPPPSYTWSSSLQKEFNVGHPVLPLSSVGSGNYTCTASNEIGSVSKMFVVRVKPRDGNHTTFWAIVGPFVGLAVGMIVGYVLLKKRTRKI</sequence>
<dbReference type="OrthoDB" id="5843397at2759"/>
<dbReference type="GO" id="GO:0007155">
    <property type="term" value="P:cell adhesion"/>
    <property type="evidence" value="ECO:0007669"/>
    <property type="project" value="InterPro"/>
</dbReference>
<dbReference type="InterPro" id="IPR047012">
    <property type="entry name" value="ICAM_VCAM"/>
</dbReference>
<feature type="domain" description="Ig-like" evidence="3">
    <location>
        <begin position="821"/>
        <end position="917"/>
    </location>
</feature>
<feature type="chain" id="PRO_5035718872" description="Ig-like domain-containing protein" evidence="2">
    <location>
        <begin position="27"/>
        <end position="1043"/>
    </location>
</feature>
<dbReference type="SMART" id="SM00409">
    <property type="entry name" value="IG"/>
    <property type="match status" value="7"/>
</dbReference>
<dbReference type="InterPro" id="IPR007110">
    <property type="entry name" value="Ig-like_dom"/>
</dbReference>
<dbReference type="PROSITE" id="PS50835">
    <property type="entry name" value="IG_LIKE"/>
    <property type="match status" value="8"/>
</dbReference>
<evidence type="ECO:0000256" key="2">
    <source>
        <dbReference type="SAM" id="SignalP"/>
    </source>
</evidence>
<dbReference type="Gene3D" id="2.60.40.10">
    <property type="entry name" value="Immunoglobulins"/>
    <property type="match status" value="10"/>
</dbReference>
<keyword evidence="1" id="KW-1133">Transmembrane helix</keyword>
<evidence type="ECO:0000259" key="3">
    <source>
        <dbReference type="PROSITE" id="PS50835"/>
    </source>
</evidence>
<dbReference type="PANTHER" id="PTHR13771:SF9">
    <property type="entry name" value="INTERCELLULAR ADHESION MOLECULE 5"/>
    <property type="match status" value="1"/>
</dbReference>
<feature type="domain" description="Ig-like" evidence="3">
    <location>
        <begin position="115"/>
        <end position="197"/>
    </location>
</feature>
<name>A0A8T0AHF5_SILME</name>
<comment type="caution">
    <text evidence="4">The sequence shown here is derived from an EMBL/GenBank/DDBJ whole genome shotgun (WGS) entry which is preliminary data.</text>
</comment>
<feature type="domain" description="Ig-like" evidence="3">
    <location>
        <begin position="299"/>
        <end position="371"/>
    </location>
</feature>
<dbReference type="InterPro" id="IPR013783">
    <property type="entry name" value="Ig-like_fold"/>
</dbReference>
<dbReference type="Proteomes" id="UP000606274">
    <property type="component" value="Unassembled WGS sequence"/>
</dbReference>
<proteinExistence type="predicted"/>